<proteinExistence type="predicted"/>
<feature type="non-terminal residue" evidence="1">
    <location>
        <position position="175"/>
    </location>
</feature>
<evidence type="ECO:0000313" key="1">
    <source>
        <dbReference type="EMBL" id="GAI43919.1"/>
    </source>
</evidence>
<name>X1QKX8_9ZZZZ</name>
<dbReference type="AlphaFoldDB" id="X1QKX8"/>
<dbReference type="EMBL" id="BARV01025392">
    <property type="protein sequence ID" value="GAI43919.1"/>
    <property type="molecule type" value="Genomic_DNA"/>
</dbReference>
<accession>X1QKX8</accession>
<sequence>MAGGWRRLDRALHGYVYYVHYDGYVKVILKLGRWLVKHFPRSKFLRTAYDYFFNRYHAKILREEDAKKFVTLHRDIHADPSIAEQIIPFKIANKIVLENPEYIAVTDCPCRLEKTPAYLKEHNDLPVNVCLAIGKTTVNFWLEKIPQRHTRRIASEEALQIIADGHKKGWINTIW</sequence>
<organism evidence="1">
    <name type="scientific">marine sediment metagenome</name>
    <dbReference type="NCBI Taxonomy" id="412755"/>
    <lineage>
        <taxon>unclassified sequences</taxon>
        <taxon>metagenomes</taxon>
        <taxon>ecological metagenomes</taxon>
    </lineage>
</organism>
<reference evidence="1" key="1">
    <citation type="journal article" date="2014" name="Front. Microbiol.">
        <title>High frequency of phylogenetically diverse reductive dehalogenase-homologous genes in deep subseafloor sedimentary metagenomes.</title>
        <authorList>
            <person name="Kawai M."/>
            <person name="Futagami T."/>
            <person name="Toyoda A."/>
            <person name="Takaki Y."/>
            <person name="Nishi S."/>
            <person name="Hori S."/>
            <person name="Arai W."/>
            <person name="Tsubouchi T."/>
            <person name="Morono Y."/>
            <person name="Uchiyama I."/>
            <person name="Ito T."/>
            <person name="Fujiyama A."/>
            <person name="Inagaki F."/>
            <person name="Takami H."/>
        </authorList>
    </citation>
    <scope>NUCLEOTIDE SEQUENCE</scope>
    <source>
        <strain evidence="1">Expedition CK06-06</strain>
    </source>
</reference>
<gene>
    <name evidence="1" type="ORF">S06H3_41245</name>
</gene>
<protein>
    <submittedName>
        <fullName evidence="1">Uncharacterized protein</fullName>
    </submittedName>
</protein>
<comment type="caution">
    <text evidence="1">The sequence shown here is derived from an EMBL/GenBank/DDBJ whole genome shotgun (WGS) entry which is preliminary data.</text>
</comment>